<dbReference type="InterPro" id="IPR038279">
    <property type="entry name" value="Ndc10_dom2_sf"/>
</dbReference>
<dbReference type="AlphaFoldDB" id="A0A0B7NXI2"/>
<sequence length="345" mass="39793">MLAMARLSTFQFGLEIVKSIQWPSPRDIDGLWTTIKEYGHRLVYDQVLTNPDRAAHCIIKDSYKPRQLLKILKSLWLSNKRTSLRELLSYFTSTPCASPRRRFTQHRETQEAITAVIHMNKGKDMKQSDFKSACAMRHENISRCPVSAFAFFLLRLFQNGAPFLNKKRWQYWKVIRGSSNPEESLSHSQHAGSREAHDLNIPINIMRQGGNRKDRIGRLETNYLGKIPKENDLVNTKKNQVGNPFSSSLFKSFAEEVNTATKHPQPNRLEQCEHLVPDIAKAQNDMPNRMASLQEEMLQMQQHSTTQFAFLQHVILTSQQQQQQQQPPQSPDNRLDSILAQLAEN</sequence>
<gene>
    <name evidence="1" type="primary">PARPA_14414.1 scaffold 50209</name>
</gene>
<dbReference type="STRING" id="35722.A0A0B7NXI2"/>
<protein>
    <recommendedName>
        <fullName evidence="3">Ndc10 domain-containing protein</fullName>
    </recommendedName>
</protein>
<evidence type="ECO:0000313" key="1">
    <source>
        <dbReference type="EMBL" id="CEP20093.1"/>
    </source>
</evidence>
<accession>A0A0B7NXI2</accession>
<evidence type="ECO:0000313" key="2">
    <source>
        <dbReference type="Proteomes" id="UP000054107"/>
    </source>
</evidence>
<reference evidence="1 2" key="1">
    <citation type="submission" date="2014-09" db="EMBL/GenBank/DDBJ databases">
        <authorList>
            <person name="Ellenberger Sabrina"/>
        </authorList>
    </citation>
    <scope>NUCLEOTIDE SEQUENCE [LARGE SCALE GENOMIC DNA]</scope>
    <source>
        <strain evidence="1 2">CBS 412.66</strain>
    </source>
</reference>
<dbReference type="OrthoDB" id="2409254at2759"/>
<name>A0A0B7NXI2_9FUNG</name>
<dbReference type="EMBL" id="LN734207">
    <property type="protein sequence ID" value="CEP20093.1"/>
    <property type="molecule type" value="Genomic_DNA"/>
</dbReference>
<dbReference type="Gene3D" id="1.10.443.20">
    <property type="entry name" value="Centromere DNA-binding protein complex CBF3 subunit, domain 2"/>
    <property type="match status" value="1"/>
</dbReference>
<proteinExistence type="predicted"/>
<evidence type="ECO:0008006" key="3">
    <source>
        <dbReference type="Google" id="ProtNLM"/>
    </source>
</evidence>
<keyword evidence="2" id="KW-1185">Reference proteome</keyword>
<dbReference type="GO" id="GO:0003677">
    <property type="term" value="F:DNA binding"/>
    <property type="evidence" value="ECO:0007669"/>
    <property type="project" value="InterPro"/>
</dbReference>
<organism evidence="1 2">
    <name type="scientific">Parasitella parasitica</name>
    <dbReference type="NCBI Taxonomy" id="35722"/>
    <lineage>
        <taxon>Eukaryota</taxon>
        <taxon>Fungi</taxon>
        <taxon>Fungi incertae sedis</taxon>
        <taxon>Mucoromycota</taxon>
        <taxon>Mucoromycotina</taxon>
        <taxon>Mucoromycetes</taxon>
        <taxon>Mucorales</taxon>
        <taxon>Mucorineae</taxon>
        <taxon>Mucoraceae</taxon>
        <taxon>Parasitella</taxon>
    </lineage>
</organism>
<dbReference type="Proteomes" id="UP000054107">
    <property type="component" value="Unassembled WGS sequence"/>
</dbReference>